<dbReference type="RefSeq" id="WP_183594500.1">
    <property type="nucleotide sequence ID" value="NZ_JACHWR010000003.1"/>
</dbReference>
<dbReference type="InterPro" id="IPR007165">
    <property type="entry name" value="Phage_holin_4_2"/>
</dbReference>
<sequence>MTVLRWGDLGRAVVALVGAALGLWIASWLVPGFDIGSWEGALWTALLIAICGMVLRFLLVRGAVLLGWVGAVLVGLFGQALVIWLVVYAPRGGDAADLGWALVASWIVAAVSTLFGWVATAGTDDAVTASLLRRARRRRHPIEDPDLPGVVFVQADGVPYPVLEWCVRAGTLPTLSRWLRSGSHRAVEWRPKLPATTPASQMGILHGTIDGIPAFRWVDRPSGKVYVANRPADAAAIEAVHSDGRGLLADDGVSVSNLFTGDATTAYATMSAIGRGQQTRESRRIVSEYLSRPAGFARSMSRAISEIARERFQAARAKRRDIRPRVHRGWSFAMERAALTGVIRDLNTTLVAESMLRGRRSIYVDYVDYDAVAHHAGILQPESLDALAGIDAVLAQIEAIAAVAPRKYHIVVLSDHGQSQGAIFADRYGEDLAGLVTRLTDSAAVASLENAEAAGSLNSMMAGGAGDDTVLARTLQRASARASDRITADTFETRQPEKEQEFLVFGSGNLGLVYVSGEDHRLTADELAERYPSLVPGLVAHPGVGFVVVDTVEHGPVAIGASGEHRVRDGVVVGDDPLAAYGSHAPEFVLRAATMAEAPDIYVNSLIDDLDEVAAFEGLVACHGGLGGWQDRGMMVHPVDFAMPDEMVVGADALHRVLRGWLEQVGHRTALREESAS</sequence>
<evidence type="ECO:0000256" key="1">
    <source>
        <dbReference type="SAM" id="Phobius"/>
    </source>
</evidence>
<dbReference type="SUPFAM" id="SSF53649">
    <property type="entry name" value="Alkaline phosphatase-like"/>
    <property type="match status" value="1"/>
</dbReference>
<feature type="transmembrane region" description="Helical" evidence="1">
    <location>
        <begin position="42"/>
        <end position="59"/>
    </location>
</feature>
<reference evidence="2 3" key="1">
    <citation type="submission" date="2020-08" db="EMBL/GenBank/DDBJ databases">
        <title>Sequencing the genomes of 1000 actinobacteria strains.</title>
        <authorList>
            <person name="Klenk H.-P."/>
        </authorList>
    </citation>
    <scope>NUCLEOTIDE SEQUENCE [LARGE SCALE GENOMIC DNA]</scope>
    <source>
        <strain evidence="2 3">DSM 105498</strain>
    </source>
</reference>
<dbReference type="AlphaFoldDB" id="A0A7W4VZD6"/>
<organism evidence="2 3">
    <name type="scientific">Nocardioides soli</name>
    <dbReference type="NCBI Taxonomy" id="1036020"/>
    <lineage>
        <taxon>Bacteria</taxon>
        <taxon>Bacillati</taxon>
        <taxon>Actinomycetota</taxon>
        <taxon>Actinomycetes</taxon>
        <taxon>Propionibacteriales</taxon>
        <taxon>Nocardioidaceae</taxon>
        <taxon>Nocardioides</taxon>
    </lineage>
</organism>
<dbReference type="InterPro" id="IPR017850">
    <property type="entry name" value="Alkaline_phosphatase_core_sf"/>
</dbReference>
<feature type="transmembrane region" description="Helical" evidence="1">
    <location>
        <begin position="65"/>
        <end position="87"/>
    </location>
</feature>
<evidence type="ECO:0008006" key="4">
    <source>
        <dbReference type="Google" id="ProtNLM"/>
    </source>
</evidence>
<evidence type="ECO:0000313" key="2">
    <source>
        <dbReference type="EMBL" id="MBB3044606.1"/>
    </source>
</evidence>
<keyword evidence="1" id="KW-1133">Transmembrane helix</keyword>
<keyword evidence="3" id="KW-1185">Reference proteome</keyword>
<protein>
    <recommendedName>
        <fullName evidence="4">Phosphodiesterase</fullName>
    </recommendedName>
</protein>
<comment type="caution">
    <text evidence="2">The sequence shown here is derived from an EMBL/GenBank/DDBJ whole genome shotgun (WGS) entry which is preliminary data.</text>
</comment>
<dbReference type="EMBL" id="JACHWR010000003">
    <property type="protein sequence ID" value="MBB3044606.1"/>
    <property type="molecule type" value="Genomic_DNA"/>
</dbReference>
<feature type="transmembrane region" description="Helical" evidence="1">
    <location>
        <begin position="99"/>
        <end position="119"/>
    </location>
</feature>
<name>A0A7W4VZD6_9ACTN</name>
<keyword evidence="1" id="KW-0812">Transmembrane</keyword>
<keyword evidence="1" id="KW-0472">Membrane</keyword>
<dbReference type="Pfam" id="PF01663">
    <property type="entry name" value="Phosphodiest"/>
    <property type="match status" value="1"/>
</dbReference>
<dbReference type="Proteomes" id="UP000589626">
    <property type="component" value="Unassembled WGS sequence"/>
</dbReference>
<proteinExistence type="predicted"/>
<accession>A0A7W4VZD6</accession>
<dbReference type="Pfam" id="PF04020">
    <property type="entry name" value="Phage_holin_4_2"/>
    <property type="match status" value="1"/>
</dbReference>
<evidence type="ECO:0000313" key="3">
    <source>
        <dbReference type="Proteomes" id="UP000589626"/>
    </source>
</evidence>
<gene>
    <name evidence="2" type="ORF">FHU40_004443</name>
</gene>
<dbReference type="InterPro" id="IPR002591">
    <property type="entry name" value="Phosphodiest/P_Trfase"/>
</dbReference>
<feature type="transmembrane region" description="Helical" evidence="1">
    <location>
        <begin position="12"/>
        <end position="30"/>
    </location>
</feature>
<dbReference type="Gene3D" id="3.40.720.10">
    <property type="entry name" value="Alkaline Phosphatase, subunit A"/>
    <property type="match status" value="1"/>
</dbReference>